<dbReference type="PROSITE" id="PS50995">
    <property type="entry name" value="HTH_MARR_2"/>
    <property type="match status" value="1"/>
</dbReference>
<gene>
    <name evidence="5" type="ORF">HNR15_000550</name>
</gene>
<dbReference type="GO" id="GO:0003700">
    <property type="term" value="F:DNA-binding transcription factor activity"/>
    <property type="evidence" value="ECO:0007669"/>
    <property type="project" value="InterPro"/>
</dbReference>
<evidence type="ECO:0000259" key="4">
    <source>
        <dbReference type="PROSITE" id="PS50995"/>
    </source>
</evidence>
<dbReference type="PROSITE" id="PS01117">
    <property type="entry name" value="HTH_MARR_1"/>
    <property type="match status" value="1"/>
</dbReference>
<dbReference type="AlphaFoldDB" id="A0A853DAG7"/>
<comment type="caution">
    <text evidence="5">The sequence shown here is derived from an EMBL/GenBank/DDBJ whole genome shotgun (WGS) entry which is preliminary data.</text>
</comment>
<dbReference type="GO" id="GO:0003677">
    <property type="term" value="F:DNA binding"/>
    <property type="evidence" value="ECO:0007669"/>
    <property type="project" value="UniProtKB-KW"/>
</dbReference>
<dbReference type="Proteomes" id="UP000571817">
    <property type="component" value="Unassembled WGS sequence"/>
</dbReference>
<evidence type="ECO:0000256" key="1">
    <source>
        <dbReference type="ARBA" id="ARBA00023015"/>
    </source>
</evidence>
<sequence length="140" mass="15986">MKQQDRRRLAVELRSVCMRISRRARFENVATIAPHQFSVLAKLDSGSSTPRTLAELECVSAPSMTRTLTGLEQLGALTRETDPQDRRRVVVTITDAGRAMLREGRRSRDEWMFERIRCLSDEECAVLREAQRILDGVVAR</sequence>
<evidence type="ECO:0000313" key="6">
    <source>
        <dbReference type="Proteomes" id="UP000571817"/>
    </source>
</evidence>
<dbReference type="EMBL" id="JACCFW010000001">
    <property type="protein sequence ID" value="NYJ73587.1"/>
    <property type="molecule type" value="Genomic_DNA"/>
</dbReference>
<keyword evidence="1" id="KW-0805">Transcription regulation</keyword>
<dbReference type="InterPro" id="IPR000835">
    <property type="entry name" value="HTH_MarR-typ"/>
</dbReference>
<dbReference type="SUPFAM" id="SSF46785">
    <property type="entry name" value="Winged helix' DNA-binding domain"/>
    <property type="match status" value="1"/>
</dbReference>
<keyword evidence="3" id="KW-0804">Transcription</keyword>
<dbReference type="Gene3D" id="1.10.10.10">
    <property type="entry name" value="Winged helix-like DNA-binding domain superfamily/Winged helix DNA-binding domain"/>
    <property type="match status" value="1"/>
</dbReference>
<dbReference type="SMART" id="SM00347">
    <property type="entry name" value="HTH_MARR"/>
    <property type="match status" value="1"/>
</dbReference>
<dbReference type="InterPro" id="IPR036390">
    <property type="entry name" value="WH_DNA-bd_sf"/>
</dbReference>
<reference evidence="5 6" key="1">
    <citation type="submission" date="2020-07" db="EMBL/GenBank/DDBJ databases">
        <title>Sequencing the genomes of 1000 actinobacteria strains.</title>
        <authorList>
            <person name="Klenk H.-P."/>
        </authorList>
    </citation>
    <scope>NUCLEOTIDE SEQUENCE [LARGE SCALE GENOMIC DNA]</scope>
    <source>
        <strain evidence="5 6">DSM 29531</strain>
    </source>
</reference>
<keyword evidence="2 5" id="KW-0238">DNA-binding</keyword>
<protein>
    <submittedName>
        <fullName evidence="5">DNA-binding MarR family transcriptional regulator</fullName>
    </submittedName>
</protein>
<dbReference type="InterPro" id="IPR023187">
    <property type="entry name" value="Tscrpt_reg_MarR-type_CS"/>
</dbReference>
<evidence type="ECO:0000256" key="2">
    <source>
        <dbReference type="ARBA" id="ARBA00023125"/>
    </source>
</evidence>
<dbReference type="Gene3D" id="1.10.287.100">
    <property type="match status" value="1"/>
</dbReference>
<accession>A0A853DAG7</accession>
<dbReference type="PANTHER" id="PTHR39515:SF2">
    <property type="entry name" value="HTH-TYPE TRANSCRIPTIONAL REGULATOR RV0880"/>
    <property type="match status" value="1"/>
</dbReference>
<dbReference type="Pfam" id="PF01047">
    <property type="entry name" value="MarR"/>
    <property type="match status" value="1"/>
</dbReference>
<organism evidence="5 6">
    <name type="scientific">Allobranchiibius huperziae</name>
    <dbReference type="NCBI Taxonomy" id="1874116"/>
    <lineage>
        <taxon>Bacteria</taxon>
        <taxon>Bacillati</taxon>
        <taxon>Actinomycetota</taxon>
        <taxon>Actinomycetes</taxon>
        <taxon>Micrococcales</taxon>
        <taxon>Dermacoccaceae</taxon>
        <taxon>Allobranchiibius</taxon>
    </lineage>
</organism>
<name>A0A853DAG7_9MICO</name>
<dbReference type="InterPro" id="IPR036388">
    <property type="entry name" value="WH-like_DNA-bd_sf"/>
</dbReference>
<evidence type="ECO:0000256" key="3">
    <source>
        <dbReference type="ARBA" id="ARBA00023163"/>
    </source>
</evidence>
<keyword evidence="6" id="KW-1185">Reference proteome</keyword>
<proteinExistence type="predicted"/>
<evidence type="ECO:0000313" key="5">
    <source>
        <dbReference type="EMBL" id="NYJ73587.1"/>
    </source>
</evidence>
<dbReference type="InterPro" id="IPR052526">
    <property type="entry name" value="HTH-type_Bedaq_tolerance"/>
</dbReference>
<dbReference type="PANTHER" id="PTHR39515">
    <property type="entry name" value="CONSERVED PROTEIN"/>
    <property type="match status" value="1"/>
</dbReference>
<feature type="domain" description="HTH marR-type" evidence="4">
    <location>
        <begin position="6"/>
        <end position="136"/>
    </location>
</feature>
<dbReference type="RefSeq" id="WP_179478949.1">
    <property type="nucleotide sequence ID" value="NZ_JACCFW010000001.1"/>
</dbReference>